<accession>A0A1L8CPF3</accession>
<evidence type="ECO:0000313" key="2">
    <source>
        <dbReference type="EMBL" id="GAV20802.1"/>
    </source>
</evidence>
<name>A0A1L8CPF3_9PROT</name>
<dbReference type="RefSeq" id="WP_072660103.1">
    <property type="nucleotide sequence ID" value="NZ_BDFD01000015.1"/>
</dbReference>
<evidence type="ECO:0000313" key="3">
    <source>
        <dbReference type="Proteomes" id="UP000231632"/>
    </source>
</evidence>
<protein>
    <submittedName>
        <fullName evidence="2">Uncharacterized protein</fullName>
    </submittedName>
</protein>
<keyword evidence="1" id="KW-0472">Membrane</keyword>
<keyword evidence="1" id="KW-0812">Transmembrane</keyword>
<proteinExistence type="predicted"/>
<comment type="caution">
    <text evidence="2">The sequence shown here is derived from an EMBL/GenBank/DDBJ whole genome shotgun (WGS) entry which is preliminary data.</text>
</comment>
<feature type="transmembrane region" description="Helical" evidence="1">
    <location>
        <begin position="18"/>
        <end position="35"/>
    </location>
</feature>
<sequence length="75" mass="8631">MLESTEDEKERSTFYKDVFVVALVPTLIFLCALYFDASRRIMDIDPYAKVIFMSGYDKQSTLARASVQDNVLLLQ</sequence>
<keyword evidence="1" id="KW-1133">Transmembrane helix</keyword>
<dbReference type="EMBL" id="BDFD01000015">
    <property type="protein sequence ID" value="GAV20802.1"/>
    <property type="molecule type" value="Genomic_DNA"/>
</dbReference>
<organism evidence="2 3">
    <name type="scientific">Mariprofundus micogutta</name>
    <dbReference type="NCBI Taxonomy" id="1921010"/>
    <lineage>
        <taxon>Bacteria</taxon>
        <taxon>Pseudomonadati</taxon>
        <taxon>Pseudomonadota</taxon>
        <taxon>Candidatius Mariprofundia</taxon>
        <taxon>Mariprofundales</taxon>
        <taxon>Mariprofundaceae</taxon>
        <taxon>Mariprofundus</taxon>
    </lineage>
</organism>
<reference evidence="2 3" key="1">
    <citation type="journal article" date="2017" name="Arch. Microbiol.">
        <title>Mariprofundus micogutta sp. nov., a novel iron-oxidizing zetaproteobacterium isolated from a deep-sea hydrothermal field at the Bayonnaise knoll of the Izu-Ogasawara arc, and a description of Mariprofundales ord. nov. and Zetaproteobacteria classis nov.</title>
        <authorList>
            <person name="Makita H."/>
            <person name="Tanaka E."/>
            <person name="Mitsunobu S."/>
            <person name="Miyazaki M."/>
            <person name="Nunoura T."/>
            <person name="Uematsu K."/>
            <person name="Takaki Y."/>
            <person name="Nishi S."/>
            <person name="Shimamura S."/>
            <person name="Takai K."/>
        </authorList>
    </citation>
    <scope>NUCLEOTIDE SEQUENCE [LARGE SCALE GENOMIC DNA]</scope>
    <source>
        <strain evidence="2 3">ET2</strain>
    </source>
</reference>
<keyword evidence="3" id="KW-1185">Reference proteome</keyword>
<dbReference type="Proteomes" id="UP000231632">
    <property type="component" value="Unassembled WGS sequence"/>
</dbReference>
<evidence type="ECO:0000256" key="1">
    <source>
        <dbReference type="SAM" id="Phobius"/>
    </source>
</evidence>
<dbReference type="AlphaFoldDB" id="A0A1L8CPF3"/>
<gene>
    <name evidence="2" type="ORF">MMIC_P1776</name>
</gene>